<evidence type="ECO:0000256" key="1">
    <source>
        <dbReference type="SAM" id="MobiDB-lite"/>
    </source>
</evidence>
<evidence type="ECO:0000313" key="2">
    <source>
        <dbReference type="EMBL" id="OCT65897.1"/>
    </source>
</evidence>
<feature type="compositionally biased region" description="Polar residues" evidence="1">
    <location>
        <begin position="1"/>
        <end position="11"/>
    </location>
</feature>
<name>A0A974H5U0_XENLA</name>
<feature type="region of interest" description="Disordered" evidence="1">
    <location>
        <begin position="1"/>
        <end position="47"/>
    </location>
</feature>
<gene>
    <name evidence="2" type="ORF">XELAEV_18042147mg</name>
</gene>
<accession>A0A974H5U0</accession>
<dbReference type="EMBL" id="CM004481">
    <property type="protein sequence ID" value="OCT65897.1"/>
    <property type="molecule type" value="Genomic_DNA"/>
</dbReference>
<protein>
    <submittedName>
        <fullName evidence="2">Uncharacterized protein</fullName>
    </submittedName>
</protein>
<organism evidence="2 3">
    <name type="scientific">Xenopus laevis</name>
    <name type="common">African clawed frog</name>
    <dbReference type="NCBI Taxonomy" id="8355"/>
    <lineage>
        <taxon>Eukaryota</taxon>
        <taxon>Metazoa</taxon>
        <taxon>Chordata</taxon>
        <taxon>Craniata</taxon>
        <taxon>Vertebrata</taxon>
        <taxon>Euteleostomi</taxon>
        <taxon>Amphibia</taxon>
        <taxon>Batrachia</taxon>
        <taxon>Anura</taxon>
        <taxon>Pipoidea</taxon>
        <taxon>Pipidae</taxon>
        <taxon>Xenopodinae</taxon>
        <taxon>Xenopus</taxon>
        <taxon>Xenopus</taxon>
    </lineage>
</organism>
<reference evidence="3" key="1">
    <citation type="journal article" date="2016" name="Nature">
        <title>Genome evolution in the allotetraploid frog Xenopus laevis.</title>
        <authorList>
            <person name="Session A.M."/>
            <person name="Uno Y."/>
            <person name="Kwon T."/>
            <person name="Chapman J.A."/>
            <person name="Toyoda A."/>
            <person name="Takahashi S."/>
            <person name="Fukui A."/>
            <person name="Hikosaka A."/>
            <person name="Suzuki A."/>
            <person name="Kondo M."/>
            <person name="van Heeringen S.J."/>
            <person name="Quigley I."/>
            <person name="Heinz S."/>
            <person name="Ogino H."/>
            <person name="Ochi H."/>
            <person name="Hellsten U."/>
            <person name="Lyons J.B."/>
            <person name="Simakov O."/>
            <person name="Putnam N."/>
            <person name="Stites J."/>
            <person name="Kuroki Y."/>
            <person name="Tanaka T."/>
            <person name="Michiue T."/>
            <person name="Watanabe M."/>
            <person name="Bogdanovic O."/>
            <person name="Lister R."/>
            <person name="Georgiou G."/>
            <person name="Paranjpe S.S."/>
            <person name="van Kruijsbergen I."/>
            <person name="Shu S."/>
            <person name="Carlson J."/>
            <person name="Kinoshita T."/>
            <person name="Ohta Y."/>
            <person name="Mawaribuchi S."/>
            <person name="Jenkins J."/>
            <person name="Grimwood J."/>
            <person name="Schmutz J."/>
            <person name="Mitros T."/>
            <person name="Mozaffari S.V."/>
            <person name="Suzuki Y."/>
            <person name="Haramoto Y."/>
            <person name="Yamamoto T.S."/>
            <person name="Takagi C."/>
            <person name="Heald R."/>
            <person name="Miller K."/>
            <person name="Haudenschild C."/>
            <person name="Kitzman J."/>
            <person name="Nakayama T."/>
            <person name="Izutsu Y."/>
            <person name="Robert J."/>
            <person name="Fortriede J."/>
            <person name="Burns K."/>
            <person name="Lotay V."/>
            <person name="Karimi K."/>
            <person name="Yasuoka Y."/>
            <person name="Dichmann D.S."/>
            <person name="Flajnik M.F."/>
            <person name="Houston D.W."/>
            <person name="Shendure J."/>
            <person name="DuPasquier L."/>
            <person name="Vize P.D."/>
            <person name="Zorn A.M."/>
            <person name="Ito M."/>
            <person name="Marcotte E.M."/>
            <person name="Wallingford J.B."/>
            <person name="Ito Y."/>
            <person name="Asashima M."/>
            <person name="Ueno N."/>
            <person name="Matsuda Y."/>
            <person name="Veenstra G.J."/>
            <person name="Fujiyama A."/>
            <person name="Harland R.M."/>
            <person name="Taira M."/>
            <person name="Rokhsar D.S."/>
        </authorList>
    </citation>
    <scope>NUCLEOTIDE SEQUENCE [LARGE SCALE GENOMIC DNA]</scope>
    <source>
        <strain evidence="3">J</strain>
    </source>
</reference>
<proteinExistence type="predicted"/>
<dbReference type="Proteomes" id="UP000694892">
    <property type="component" value="Chromosome 8S"/>
</dbReference>
<evidence type="ECO:0000313" key="3">
    <source>
        <dbReference type="Proteomes" id="UP000694892"/>
    </source>
</evidence>
<sequence length="164" mass="18204">MDRSTNGSMQKDNIHNDTEQWRNYSPAGPGTGWAPETPLSGPPPYESQSAAGVSYTTTVSLLKERFYWRVSLQCFSMFTHIFSMLMHFCQVTKEVPVTVLLHTEEEGGGSHMGGPENAMYFALFNCGAPGNAIYWETKGSRMCSTMLHTGEVGLDCTWVSLYTP</sequence>
<dbReference type="AlphaFoldDB" id="A0A974H5U0"/>